<protein>
    <recommendedName>
        <fullName evidence="4">DoxX family protein</fullName>
    </recommendedName>
</protein>
<dbReference type="InterPro" id="IPR008637">
    <property type="entry name" value="HR_lesion"/>
</dbReference>
<evidence type="ECO:0000313" key="3">
    <source>
        <dbReference type="EMBL" id="JAG96691.1"/>
    </source>
</evidence>
<feature type="transmembrane region" description="Helical" evidence="1">
    <location>
        <begin position="72"/>
        <end position="99"/>
    </location>
</feature>
<keyword evidence="2" id="KW-0732">Signal</keyword>
<organism evidence="3">
    <name type="scientific">Araucaria cunninghamii</name>
    <name type="common">Hoop pine</name>
    <name type="synonym">Moreton Bay pine</name>
    <dbReference type="NCBI Taxonomy" id="56994"/>
    <lineage>
        <taxon>Eukaryota</taxon>
        <taxon>Viridiplantae</taxon>
        <taxon>Streptophyta</taxon>
        <taxon>Embryophyta</taxon>
        <taxon>Tracheophyta</taxon>
        <taxon>Spermatophyta</taxon>
        <taxon>Pinopsida</taxon>
        <taxon>Pinidae</taxon>
        <taxon>Conifers II</taxon>
        <taxon>Araucariales</taxon>
        <taxon>Araucariaceae</taxon>
        <taxon>Araucaria</taxon>
    </lineage>
</organism>
<evidence type="ECO:0000256" key="1">
    <source>
        <dbReference type="SAM" id="Phobius"/>
    </source>
</evidence>
<evidence type="ECO:0000256" key="2">
    <source>
        <dbReference type="SAM" id="SignalP"/>
    </source>
</evidence>
<accession>A0A0D6R1W5</accession>
<feature type="chain" id="PRO_5002311419" description="DoxX family protein" evidence="2">
    <location>
        <begin position="23"/>
        <end position="156"/>
    </location>
</feature>
<keyword evidence="1" id="KW-0812">Transmembrane</keyword>
<dbReference type="PANTHER" id="PTHR31474:SF1">
    <property type="entry name" value="EXPRESSED PROTEIN"/>
    <property type="match status" value="1"/>
</dbReference>
<dbReference type="EMBL" id="GCKF01036615">
    <property type="protein sequence ID" value="JAG96691.1"/>
    <property type="molecule type" value="Transcribed_RNA"/>
</dbReference>
<keyword evidence="1" id="KW-0472">Membrane</keyword>
<reference evidence="3" key="1">
    <citation type="submission" date="2015-03" db="EMBL/GenBank/DDBJ databases">
        <title>A transcriptome of Araucaria cunninghamii, an australian fine timber species.</title>
        <authorList>
            <person name="Jing Yi C.J.Y."/>
            <person name="Yin San L.Y.S."/>
            <person name="Abdul Karim S.S."/>
            <person name="Wan Azmi N.N."/>
            <person name="Hercus R.R."/>
            <person name="Croft L.L."/>
        </authorList>
    </citation>
    <scope>NUCLEOTIDE SEQUENCE</scope>
    <source>
        <strain evidence="3">MI0301</strain>
        <tissue evidence="3">Leaf</tissue>
    </source>
</reference>
<sequence>MGFISFAGRVLFSAIFILAAWQKINDFGTDGGAAVKSMEPKLALFKNHVTTLLGVQVPEVEMKHLLMAAIGLEGIGGILFIFGSTLGAYLLLIFLATVTPIMHDFYNYDMARPEYVSEFIQFLKNLSLFGAMLFFLGMKNSFAKKPKKKVTKPKTN</sequence>
<dbReference type="PANTHER" id="PTHR31474">
    <property type="entry name" value="HR-LIKE LESION-INDUCER"/>
    <property type="match status" value="1"/>
</dbReference>
<evidence type="ECO:0008006" key="4">
    <source>
        <dbReference type="Google" id="ProtNLM"/>
    </source>
</evidence>
<keyword evidence="1" id="KW-1133">Transmembrane helix</keyword>
<dbReference type="Pfam" id="PF05514">
    <property type="entry name" value="HR_lesion"/>
    <property type="match status" value="1"/>
</dbReference>
<proteinExistence type="predicted"/>
<name>A0A0D6R1W5_ARACU</name>
<feature type="transmembrane region" description="Helical" evidence="1">
    <location>
        <begin position="119"/>
        <end position="138"/>
    </location>
</feature>
<dbReference type="AlphaFoldDB" id="A0A0D6R1W5"/>
<feature type="signal peptide" evidence="2">
    <location>
        <begin position="1"/>
        <end position="22"/>
    </location>
</feature>